<dbReference type="PATRIC" id="fig|145458.7.peg.2251"/>
<feature type="transmembrane region" description="Helical" evidence="1">
    <location>
        <begin position="212"/>
        <end position="239"/>
    </location>
</feature>
<reference evidence="3 4" key="1">
    <citation type="submission" date="2015-04" db="EMBL/GenBank/DDBJ databases">
        <title>Draft genome sequence of Rathayibacter toxicus strain FH-142 (AKA 70134 or CS 32), a Western Australian isolate.</title>
        <authorList>
            <consortium name="Consortium for Microbial Forensics and Genomics (microFORGE)"/>
            <person name="Knight B.M."/>
            <person name="Roberts D.P."/>
            <person name="Lin D."/>
            <person name="Hari K."/>
            <person name="Fletcher J."/>
            <person name="Melcher U."/>
            <person name="Blagden T."/>
            <person name="Luster D.G."/>
            <person name="Sechler A.J."/>
            <person name="Schneider W.L."/>
            <person name="Winegar R.A."/>
        </authorList>
    </citation>
    <scope>NUCLEOTIDE SEQUENCE [LARGE SCALE GENOMIC DNA]</scope>
    <source>
        <strain evidence="3 4">FH142</strain>
    </source>
</reference>
<protein>
    <submittedName>
        <fullName evidence="3">Cytochrome C biogenesis protein</fullName>
    </submittedName>
</protein>
<dbReference type="RefSeq" id="WP_042734347.1">
    <property type="nucleotide sequence ID" value="NZ_CP010848.1"/>
</dbReference>
<evidence type="ECO:0000259" key="2">
    <source>
        <dbReference type="Pfam" id="PF13386"/>
    </source>
</evidence>
<dbReference type="GeneID" id="93666364"/>
<feature type="transmembrane region" description="Helical" evidence="1">
    <location>
        <begin position="128"/>
        <end position="152"/>
    </location>
</feature>
<dbReference type="Proteomes" id="UP000052979">
    <property type="component" value="Unassembled WGS sequence"/>
</dbReference>
<feature type="transmembrane region" description="Helical" evidence="1">
    <location>
        <begin position="93"/>
        <end position="116"/>
    </location>
</feature>
<dbReference type="KEGG" id="rtx:TI83_09940"/>
<keyword evidence="1" id="KW-0472">Membrane</keyword>
<evidence type="ECO:0000256" key="1">
    <source>
        <dbReference type="SAM" id="Phobius"/>
    </source>
</evidence>
<sequence>MGQIVISGQLLLAVPLALLAGIVSFASPCILPLVPGYLAYVGGFTDSDERAAGGRHRVVLGVLLFVLGFSLVFVLYGVAAGSLGSWMREYTDAITRLLGVFVIVMGLVFIGQLSFLQRTVRPNIRPTVGLIGAPLLGIGFGVGWTPCLGPTLSSIIALSYGVGSPWRGAALALVYCLGLGLPFLFVALGFSWVSSTLAFVKRHLRTVNIAGGVALVLIGVLMVTGVWNTLVFGVLAGVIGDYRLPL</sequence>
<evidence type="ECO:0000313" key="3">
    <source>
        <dbReference type="EMBL" id="KKM44925.1"/>
    </source>
</evidence>
<dbReference type="InterPro" id="IPR039447">
    <property type="entry name" value="UreH-like_TM_dom"/>
</dbReference>
<dbReference type="Pfam" id="PF13386">
    <property type="entry name" value="DsbD_2"/>
    <property type="match status" value="1"/>
</dbReference>
<dbReference type="PANTHER" id="PTHR31272:SF4">
    <property type="entry name" value="CYTOCHROME C-TYPE BIOGENESIS PROTEIN HI_1454-RELATED"/>
    <property type="match status" value="1"/>
</dbReference>
<dbReference type="EMBL" id="LBFI01000049">
    <property type="protein sequence ID" value="KKM44925.1"/>
    <property type="molecule type" value="Genomic_DNA"/>
</dbReference>
<feature type="transmembrane region" description="Helical" evidence="1">
    <location>
        <begin position="12"/>
        <end position="38"/>
    </location>
</feature>
<accession>A0A0C5BIN7</accession>
<feature type="transmembrane region" description="Helical" evidence="1">
    <location>
        <begin position="58"/>
        <end position="81"/>
    </location>
</feature>
<keyword evidence="4" id="KW-1185">Reference proteome</keyword>
<dbReference type="PANTHER" id="PTHR31272">
    <property type="entry name" value="CYTOCHROME C-TYPE BIOGENESIS PROTEIN HI_1454-RELATED"/>
    <property type="match status" value="1"/>
</dbReference>
<keyword evidence="1" id="KW-1133">Transmembrane helix</keyword>
<dbReference type="KEGG" id="rtc:APU90_07125"/>
<gene>
    <name evidence="3" type="ORF">VT73_07290</name>
</gene>
<dbReference type="InterPro" id="IPR051790">
    <property type="entry name" value="Cytochrome_c-biogenesis_DsbD"/>
</dbReference>
<organism evidence="3 4">
    <name type="scientific">Rathayibacter toxicus</name>
    <dbReference type="NCBI Taxonomy" id="145458"/>
    <lineage>
        <taxon>Bacteria</taxon>
        <taxon>Bacillati</taxon>
        <taxon>Actinomycetota</taxon>
        <taxon>Actinomycetes</taxon>
        <taxon>Micrococcales</taxon>
        <taxon>Microbacteriaceae</taxon>
        <taxon>Rathayibacter</taxon>
    </lineage>
</organism>
<evidence type="ECO:0000313" key="4">
    <source>
        <dbReference type="Proteomes" id="UP000052979"/>
    </source>
</evidence>
<feature type="transmembrane region" description="Helical" evidence="1">
    <location>
        <begin position="172"/>
        <end position="200"/>
    </location>
</feature>
<comment type="caution">
    <text evidence="3">The sequence shown here is derived from an EMBL/GenBank/DDBJ whole genome shotgun (WGS) entry which is preliminary data.</text>
</comment>
<name>A0A0C5BIN7_9MICO</name>
<dbReference type="AlphaFoldDB" id="A0A0C5BIN7"/>
<dbReference type="STRING" id="145458.APU90_07125"/>
<feature type="domain" description="Urease accessory protein UreH-like transmembrane" evidence="2">
    <location>
        <begin position="17"/>
        <end position="220"/>
    </location>
</feature>
<proteinExistence type="predicted"/>
<dbReference type="eggNOG" id="COG0785">
    <property type="taxonomic scope" value="Bacteria"/>
</dbReference>
<keyword evidence="1" id="KW-0812">Transmembrane</keyword>